<feature type="region of interest" description="Disordered" evidence="1">
    <location>
        <begin position="223"/>
        <end position="333"/>
    </location>
</feature>
<organism evidence="2 3">
    <name type="scientific">Pichia sorbitophila (strain ATCC MYA-4447 / BCRC 22081 / CBS 7064 / NBRC 10061 / NRRL Y-12695)</name>
    <name type="common">Hybrid yeast</name>
    <dbReference type="NCBI Taxonomy" id="559304"/>
    <lineage>
        <taxon>Eukaryota</taxon>
        <taxon>Fungi</taxon>
        <taxon>Dikarya</taxon>
        <taxon>Ascomycota</taxon>
        <taxon>Saccharomycotina</taxon>
        <taxon>Pichiomycetes</taxon>
        <taxon>Debaryomycetaceae</taxon>
        <taxon>Millerozyma</taxon>
    </lineage>
</organism>
<feature type="compositionally biased region" description="Polar residues" evidence="1">
    <location>
        <begin position="180"/>
        <end position="189"/>
    </location>
</feature>
<dbReference type="OMA" id="RSCTHNS"/>
<dbReference type="EMBL" id="FO082054">
    <property type="protein sequence ID" value="CCE88609.1"/>
    <property type="molecule type" value="Genomic_DNA"/>
</dbReference>
<proteinExistence type="predicted"/>
<evidence type="ECO:0000313" key="2">
    <source>
        <dbReference type="EMBL" id="CCE88609.1"/>
    </source>
</evidence>
<feature type="region of interest" description="Disordered" evidence="1">
    <location>
        <begin position="180"/>
        <end position="199"/>
    </location>
</feature>
<dbReference type="Proteomes" id="UP000005222">
    <property type="component" value="Chromosome F"/>
</dbReference>
<dbReference type="eggNOG" id="ENOG502S4KQ">
    <property type="taxonomic scope" value="Eukaryota"/>
</dbReference>
<feature type="compositionally biased region" description="Basic and acidic residues" evidence="1">
    <location>
        <begin position="270"/>
        <end position="279"/>
    </location>
</feature>
<accession>G8YKM5</accession>
<dbReference type="FunCoup" id="G8YKM5">
    <property type="interactions" value="80"/>
</dbReference>
<protein>
    <submittedName>
        <fullName evidence="2">Piso0_001381 protein</fullName>
    </submittedName>
</protein>
<feature type="compositionally biased region" description="Low complexity" evidence="1">
    <location>
        <begin position="254"/>
        <end position="269"/>
    </location>
</feature>
<feature type="region of interest" description="Disordered" evidence="1">
    <location>
        <begin position="1"/>
        <end position="57"/>
    </location>
</feature>
<gene>
    <name evidence="2" type="primary">Piso0_001381</name>
    <name evidence="2" type="ORF">GNLVRS01_PISO0F05241g</name>
</gene>
<sequence length="348" mass="37616">MSRDKLSLFTFGDAAESKRSSGRDIPSLSPSDVLPGSNPQLTSPANSPLLDNEKSSSTDIFERSVQDGSVFGDSAVPAPPKCNKCCVSRSRSCTHNSSISLSNGYILKHEDQIPPALDASTTILNDKDANLDDVEMIYSNRRNSSVIGLNMALGRPFTPSRKNSLYSCGSNQALQAQVLSQPVAPSQQPISPPKLTSSRSSLSFYSYADMINNEELQKRPAFKQSFSQGQISSPPPVGQRKKSSISSNIGPSGQKKTLQSSLSRQLSKSSENKPIRSEQKFLISPESSDSEEHESYYSSSDRRNSLVSSTSNRTKQSGLVDTDNDNESLVSSSVGDCIRQSSTLIKGN</sequence>
<dbReference type="InParanoid" id="G8YKM5"/>
<feature type="compositionally biased region" description="Polar residues" evidence="1">
    <location>
        <begin position="37"/>
        <end position="46"/>
    </location>
</feature>
<dbReference type="HOGENOM" id="CLU_051047_0_0_1"/>
<evidence type="ECO:0000313" key="3">
    <source>
        <dbReference type="Proteomes" id="UP000005222"/>
    </source>
</evidence>
<dbReference type="OrthoDB" id="5364312at2759"/>
<name>G8YKM5_PICSO</name>
<dbReference type="AlphaFoldDB" id="G8YKM5"/>
<keyword evidence="3" id="KW-1185">Reference proteome</keyword>
<evidence type="ECO:0000256" key="1">
    <source>
        <dbReference type="SAM" id="MobiDB-lite"/>
    </source>
</evidence>
<reference evidence="2 3" key="1">
    <citation type="journal article" date="2012" name="G3 (Bethesda)">
        <title>Pichia sorbitophila, an interspecies yeast hybrid reveals early steps of genome resolution following polyploidization.</title>
        <authorList>
            <person name="Leh Louis V."/>
            <person name="Despons L."/>
            <person name="Friedrich A."/>
            <person name="Martin T."/>
            <person name="Durrens P."/>
            <person name="Casaregola S."/>
            <person name="Neuveglise C."/>
            <person name="Fairhead C."/>
            <person name="Marck C."/>
            <person name="Cruz J.A."/>
            <person name="Straub M.L."/>
            <person name="Kugler V."/>
            <person name="Sacerdot C."/>
            <person name="Uzunov Z."/>
            <person name="Thierry A."/>
            <person name="Weiss S."/>
            <person name="Bleykasten C."/>
            <person name="De Montigny J."/>
            <person name="Jacques N."/>
            <person name="Jung P."/>
            <person name="Lemaire M."/>
            <person name="Mallet S."/>
            <person name="Morel G."/>
            <person name="Richard G.F."/>
            <person name="Sarkar A."/>
            <person name="Savel G."/>
            <person name="Schacherer J."/>
            <person name="Seret M.L."/>
            <person name="Talla E."/>
            <person name="Samson G."/>
            <person name="Jubin C."/>
            <person name="Poulain J."/>
            <person name="Vacherie B."/>
            <person name="Barbe V."/>
            <person name="Pelletier E."/>
            <person name="Sherman D.J."/>
            <person name="Westhof E."/>
            <person name="Weissenbach J."/>
            <person name="Baret P.V."/>
            <person name="Wincker P."/>
            <person name="Gaillardin C."/>
            <person name="Dujon B."/>
            <person name="Souciet J.L."/>
        </authorList>
    </citation>
    <scope>NUCLEOTIDE SEQUENCE [LARGE SCALE GENOMIC DNA]</scope>
    <source>
        <strain evidence="3">ATCC MYA-4447 / BCRC 22081 / CBS 7064 / NBRC 10061 / NRRL Y-12695</strain>
    </source>
</reference>